<evidence type="ECO:0000256" key="1">
    <source>
        <dbReference type="ARBA" id="ARBA00007532"/>
    </source>
</evidence>
<dbReference type="Proteomes" id="UP000062645">
    <property type="component" value="Chromosome"/>
</dbReference>
<dbReference type="InterPro" id="IPR036188">
    <property type="entry name" value="FAD/NAD-bd_sf"/>
</dbReference>
<evidence type="ECO:0000259" key="9">
    <source>
        <dbReference type="Pfam" id="PF07992"/>
    </source>
</evidence>
<gene>
    <name evidence="10" type="ORF">ACX27_07495</name>
</gene>
<dbReference type="EMBL" id="CP012036">
    <property type="protein sequence ID" value="ALF52732.1"/>
    <property type="molecule type" value="Genomic_DNA"/>
</dbReference>
<protein>
    <submittedName>
        <fullName evidence="10">Dihydrolipoyl dehydrogenase</fullName>
    </submittedName>
</protein>
<keyword evidence="4" id="KW-0560">Oxidoreductase</keyword>
<comment type="similarity">
    <text evidence="1">Belongs to the class-I pyridine nucleotide-disulfide oxidoreductase family.</text>
</comment>
<evidence type="ECO:0000313" key="11">
    <source>
        <dbReference type="Proteomes" id="UP000062645"/>
    </source>
</evidence>
<feature type="binding site" evidence="6">
    <location>
        <position position="50"/>
    </location>
    <ligand>
        <name>FAD</name>
        <dbReference type="ChEBI" id="CHEBI:57692"/>
    </ligand>
</feature>
<dbReference type="GO" id="GO:0050660">
    <property type="term" value="F:flavin adenine dinucleotide binding"/>
    <property type="evidence" value="ECO:0007669"/>
    <property type="project" value="TreeGrafter"/>
</dbReference>
<feature type="active site" description="Proton acceptor" evidence="5">
    <location>
        <position position="433"/>
    </location>
</feature>
<dbReference type="AlphaFoldDB" id="A0A0M4T0Y0"/>
<dbReference type="Gene3D" id="3.50.50.60">
    <property type="entry name" value="FAD/NAD(P)-binding domain"/>
    <property type="match status" value="2"/>
</dbReference>
<dbReference type="FunFam" id="3.30.390.30:FF:000001">
    <property type="entry name" value="Dihydrolipoyl dehydrogenase"/>
    <property type="match status" value="1"/>
</dbReference>
<evidence type="ECO:0000256" key="3">
    <source>
        <dbReference type="ARBA" id="ARBA00022827"/>
    </source>
</evidence>
<evidence type="ECO:0000256" key="4">
    <source>
        <dbReference type="ARBA" id="ARBA00023002"/>
    </source>
</evidence>
<dbReference type="SUPFAM" id="SSF55424">
    <property type="entry name" value="FAD/NAD-linked reductases, dimerisation (C-terminal) domain"/>
    <property type="match status" value="1"/>
</dbReference>
<dbReference type="PRINTS" id="PR00411">
    <property type="entry name" value="PNDRDTASEI"/>
</dbReference>
<proteinExistence type="inferred from homology"/>
<keyword evidence="6" id="KW-0547">Nucleotide-binding</keyword>
<evidence type="ECO:0000256" key="5">
    <source>
        <dbReference type="PIRSR" id="PIRSR000350-2"/>
    </source>
</evidence>
<evidence type="ECO:0000256" key="7">
    <source>
        <dbReference type="PIRSR" id="PIRSR000350-4"/>
    </source>
</evidence>
<comment type="cofactor">
    <cofactor evidence="6">
        <name>FAD</name>
        <dbReference type="ChEBI" id="CHEBI:57692"/>
    </cofactor>
    <text evidence="6">Binds 1 FAD per subunit.</text>
</comment>
<dbReference type="InterPro" id="IPR016156">
    <property type="entry name" value="FAD/NAD-linked_Rdtase_dimer_sf"/>
</dbReference>
<sequence>METADVIVIGSGQGGIPLAADFANEGRKVVLFERDALGGSCINYGCTPSKAFLAAAHAAGRARQSQKLGIHTEVQVDFPAVMERVRGIRSTFNQGIHKRLETAGVKVICAEAAFVGERTVKGGDVNFQAPLVIINTGTSSLIPDIPGLAGTPYLTNRNFFDLNTLPARLLVIGGGYIGLELGQGLARLGSQTHLIVRGDRVLGQEEPDVSKVLAEAFKQDGIHLHFGVNVNHVAHENNVFSLTLSNGEQLQGEALLVAIGRKPNTSALNATASGIELDERGFVKIDDQFQTTCSGVYAIGDAAKQPAFTHVSWEDYRRLKAILCGENRTRSDRVLGYAVYTEPQVGRVGMTLEQAQKQGINAHTVTLPMSQIARAIEWGHDLGFYRMVIDRETDKILGATLVGYETAELVHVFLSLMEAGATWQLLERSVHIHPTYGEALPSLARLLLGDNMPGCPNM</sequence>
<dbReference type="Gene3D" id="3.30.390.30">
    <property type="match status" value="1"/>
</dbReference>
<feature type="binding site" evidence="6">
    <location>
        <position position="260"/>
    </location>
    <ligand>
        <name>NAD(+)</name>
        <dbReference type="ChEBI" id="CHEBI:57540"/>
    </ligand>
</feature>
<keyword evidence="6" id="KW-0520">NAD</keyword>
<keyword evidence="2" id="KW-0285">Flavoprotein</keyword>
<organism evidence="10 11">
    <name type="scientific">Nostoc piscinale CENA21</name>
    <dbReference type="NCBI Taxonomy" id="224013"/>
    <lineage>
        <taxon>Bacteria</taxon>
        <taxon>Bacillati</taxon>
        <taxon>Cyanobacteriota</taxon>
        <taxon>Cyanophyceae</taxon>
        <taxon>Nostocales</taxon>
        <taxon>Nostocaceae</taxon>
        <taxon>Nostoc</taxon>
    </lineage>
</organism>
<feature type="disulfide bond" description="Redox-active" evidence="7">
    <location>
        <begin position="41"/>
        <end position="46"/>
    </location>
</feature>
<accession>A0A0M4T0Y0</accession>
<feature type="binding site" evidence="6">
    <location>
        <begin position="173"/>
        <end position="180"/>
    </location>
    <ligand>
        <name>NAD(+)</name>
        <dbReference type="ChEBI" id="CHEBI:57540"/>
    </ligand>
</feature>
<dbReference type="Pfam" id="PF07992">
    <property type="entry name" value="Pyr_redox_2"/>
    <property type="match status" value="1"/>
</dbReference>
<dbReference type="KEGG" id="npz:ACX27_07495"/>
<reference evidence="10 11" key="2">
    <citation type="journal article" date="2016" name="Genome Announc.">
        <title>Draft Genome Sequence of the N2-Fixing Cyanobacterium Nostoc piscinale CENA21, Isolated from the Brazilian Amazon Floodplain.</title>
        <authorList>
            <person name="Leao T."/>
            <person name="Guimaraes P.I."/>
            <person name="de Melo A.G."/>
            <person name="Ramos R.T."/>
            <person name="Leao P.N."/>
            <person name="Silva A."/>
            <person name="Fiore M.F."/>
            <person name="Schneider M.P."/>
        </authorList>
    </citation>
    <scope>NUCLEOTIDE SEQUENCE [LARGE SCALE GENOMIC DNA]</scope>
    <source>
        <strain evidence="10 11">CENA21</strain>
    </source>
</reference>
<dbReference type="GO" id="GO:0003955">
    <property type="term" value="F:NAD(P)H dehydrogenase (quinone) activity"/>
    <property type="evidence" value="ECO:0007669"/>
    <property type="project" value="TreeGrafter"/>
</dbReference>
<feature type="domain" description="Pyridine nucleotide-disulphide oxidoreductase dimerisation" evidence="8">
    <location>
        <begin position="338"/>
        <end position="441"/>
    </location>
</feature>
<evidence type="ECO:0000259" key="8">
    <source>
        <dbReference type="Pfam" id="PF02852"/>
    </source>
</evidence>
<dbReference type="Pfam" id="PF02852">
    <property type="entry name" value="Pyr_redox_dim"/>
    <property type="match status" value="1"/>
</dbReference>
<dbReference type="PANTHER" id="PTHR43014:SF2">
    <property type="entry name" value="MERCURIC REDUCTASE"/>
    <property type="match status" value="1"/>
</dbReference>
<dbReference type="PRINTS" id="PR00368">
    <property type="entry name" value="FADPNR"/>
</dbReference>
<dbReference type="InterPro" id="IPR004099">
    <property type="entry name" value="Pyr_nucl-diS_OxRdtase_dimer"/>
</dbReference>
<feature type="domain" description="FAD/NAD(P)-binding" evidence="9">
    <location>
        <begin position="5"/>
        <end position="313"/>
    </location>
</feature>
<feature type="binding site" evidence="6">
    <location>
        <position position="301"/>
    </location>
    <ligand>
        <name>FAD</name>
        <dbReference type="ChEBI" id="CHEBI:57692"/>
    </ligand>
</feature>
<name>A0A0M4T0Y0_9NOSO</name>
<evidence type="ECO:0000256" key="6">
    <source>
        <dbReference type="PIRSR" id="PIRSR000350-3"/>
    </source>
</evidence>
<dbReference type="RefSeq" id="WP_062290412.1">
    <property type="nucleotide sequence ID" value="NZ_CP012036.1"/>
</dbReference>
<dbReference type="InterPro" id="IPR023753">
    <property type="entry name" value="FAD/NAD-binding_dom"/>
</dbReference>
<dbReference type="PATRIC" id="fig|224013.5.peg.1820"/>
<dbReference type="OrthoDB" id="9800167at2"/>
<keyword evidence="3 6" id="KW-0274">FAD</keyword>
<dbReference type="PANTHER" id="PTHR43014">
    <property type="entry name" value="MERCURIC REDUCTASE"/>
    <property type="match status" value="1"/>
</dbReference>
<dbReference type="SUPFAM" id="SSF51905">
    <property type="entry name" value="FAD/NAD(P)-binding domain"/>
    <property type="match status" value="1"/>
</dbReference>
<dbReference type="InterPro" id="IPR001100">
    <property type="entry name" value="Pyr_nuc-diS_OxRdtase"/>
</dbReference>
<dbReference type="STRING" id="224013.ACX27_07495"/>
<evidence type="ECO:0000313" key="10">
    <source>
        <dbReference type="EMBL" id="ALF52732.1"/>
    </source>
</evidence>
<dbReference type="PIRSF" id="PIRSF000350">
    <property type="entry name" value="Mercury_reductase_MerA"/>
    <property type="match status" value="1"/>
</dbReference>
<evidence type="ECO:0000256" key="2">
    <source>
        <dbReference type="ARBA" id="ARBA00022630"/>
    </source>
</evidence>
<keyword evidence="11" id="KW-1185">Reference proteome</keyword>
<reference evidence="11" key="1">
    <citation type="submission" date="2015-07" db="EMBL/GenBank/DDBJ databases">
        <title>Genome Of Nitrogen-Fixing Cyanobacterium Nostoc piscinale CENA21 From Solimoes/Amazon River Floodplain Sediments And Comparative Genomics To Uncover Biosynthetic Natural Products Potential.</title>
        <authorList>
            <person name="Leao T.F."/>
            <person name="Leao P.N."/>
            <person name="Guimaraes P.I."/>
            <person name="de Melo A.G.C."/>
            <person name="Ramos R.T.J."/>
            <person name="Silva A."/>
            <person name="Fiore M.F."/>
            <person name="Schneider M.P.C."/>
        </authorList>
    </citation>
    <scope>NUCLEOTIDE SEQUENCE [LARGE SCALE GENOMIC DNA]</scope>
    <source>
        <strain evidence="11">CENA21</strain>
    </source>
</reference>